<keyword evidence="1" id="KW-1133">Transmembrane helix</keyword>
<dbReference type="AlphaFoldDB" id="A0A8C6HJF3"/>
<dbReference type="Ensembl" id="ENSMSIT00000027330.1">
    <property type="protein sequence ID" value="ENSMSIP00000021684.1"/>
    <property type="gene ID" value="ENSMSIG00000018407.1"/>
</dbReference>
<keyword evidence="3" id="KW-1185">Reference proteome</keyword>
<reference evidence="2" key="1">
    <citation type="submission" date="2025-08" db="UniProtKB">
        <authorList>
            <consortium name="Ensembl"/>
        </authorList>
    </citation>
    <scope>IDENTIFICATION</scope>
</reference>
<organism evidence="2 3">
    <name type="scientific">Mus spicilegus</name>
    <name type="common">Mound-building mouse</name>
    <dbReference type="NCBI Taxonomy" id="10103"/>
    <lineage>
        <taxon>Eukaryota</taxon>
        <taxon>Metazoa</taxon>
        <taxon>Chordata</taxon>
        <taxon>Craniata</taxon>
        <taxon>Vertebrata</taxon>
        <taxon>Euteleostomi</taxon>
        <taxon>Mammalia</taxon>
        <taxon>Eutheria</taxon>
        <taxon>Euarchontoglires</taxon>
        <taxon>Glires</taxon>
        <taxon>Rodentia</taxon>
        <taxon>Myomorpha</taxon>
        <taxon>Muroidea</taxon>
        <taxon>Muridae</taxon>
        <taxon>Murinae</taxon>
        <taxon>Mus</taxon>
        <taxon>Mus</taxon>
    </lineage>
</organism>
<dbReference type="Proteomes" id="UP000694415">
    <property type="component" value="Unplaced"/>
</dbReference>
<keyword evidence="1" id="KW-0472">Membrane</keyword>
<accession>A0A8C6HJF3</accession>
<evidence type="ECO:0000256" key="1">
    <source>
        <dbReference type="SAM" id="Phobius"/>
    </source>
</evidence>
<sequence>MITDVQLAIFTAVPAAPPSLLVFLCYLVAVNNSRSRNEGAAFSAPGTQNIAHYVLSRWRLRGAHHSIQVLMSPGFYQTPCLP</sequence>
<keyword evidence="1" id="KW-0812">Transmembrane</keyword>
<protein>
    <submittedName>
        <fullName evidence="2">Uncharacterized protein</fullName>
    </submittedName>
</protein>
<name>A0A8C6HJF3_MUSSI</name>
<evidence type="ECO:0000313" key="3">
    <source>
        <dbReference type="Proteomes" id="UP000694415"/>
    </source>
</evidence>
<feature type="transmembrane region" description="Helical" evidence="1">
    <location>
        <begin position="6"/>
        <end position="29"/>
    </location>
</feature>
<reference evidence="2" key="2">
    <citation type="submission" date="2025-09" db="UniProtKB">
        <authorList>
            <consortium name="Ensembl"/>
        </authorList>
    </citation>
    <scope>IDENTIFICATION</scope>
</reference>
<proteinExistence type="predicted"/>
<evidence type="ECO:0000313" key="2">
    <source>
        <dbReference type="Ensembl" id="ENSMSIP00000021684.1"/>
    </source>
</evidence>